<evidence type="ECO:0000313" key="5">
    <source>
        <dbReference type="Proteomes" id="UP000030672"/>
    </source>
</evidence>
<dbReference type="PANTHER" id="PTHR33840:SF1">
    <property type="entry name" value="TLE1 PHOSPHOLIPASE DOMAIN-CONTAINING PROTEIN"/>
    <property type="match status" value="1"/>
</dbReference>
<proteinExistence type="predicted"/>
<dbReference type="HOGENOM" id="CLU_304609_0_0_1"/>
<keyword evidence="1" id="KW-1133">Transmembrane helix</keyword>
<dbReference type="InterPro" id="IPR018712">
    <property type="entry name" value="Tle1-like_cat"/>
</dbReference>
<dbReference type="GeneID" id="63921320"/>
<dbReference type="STRING" id="1043003.A0A074VSP6"/>
<feature type="transmembrane region" description="Helical" evidence="1">
    <location>
        <begin position="830"/>
        <end position="851"/>
    </location>
</feature>
<dbReference type="PANTHER" id="PTHR33840">
    <property type="match status" value="1"/>
</dbReference>
<dbReference type="Pfam" id="PF09994">
    <property type="entry name" value="T6SS_Tle1-like_cat"/>
    <property type="match status" value="1"/>
</dbReference>
<dbReference type="InterPro" id="IPR006073">
    <property type="entry name" value="GTP-bd"/>
</dbReference>
<evidence type="ECO:0008006" key="6">
    <source>
        <dbReference type="Google" id="ProtNLM"/>
    </source>
</evidence>
<dbReference type="CDD" id="cd00882">
    <property type="entry name" value="Ras_like_GTPase"/>
    <property type="match status" value="1"/>
</dbReference>
<protein>
    <recommendedName>
        <fullName evidence="6">DUF2235 domain-containing protein</fullName>
    </recommendedName>
</protein>
<sequence>MSHRVRKRIIACVDGTWYDADGQEGQANGNNTNIFRIFASIGRGAVKDEHGETIEQIIQYFPGIGTNEKSFRKWNSGVTGDGYAEQIAEVYKYCCRNIVNPEDDLWFYGFSRGAYVVTVVAGLLETIGALPYDDNFQETYKKAWDLHKLIQKGCLGGNEGKASLRDDKSRSCPKIGFMGLLDTVKRVSNDPDTKAHTLAFHNSVKHVCHALALNDTRFHYTPELYGPIADSDSLQGRSLIEAWFVGAHSDIGGGARDDGLSLYPLQWLLIESQHHGLILQHNSQRMLIEDPLSLVFPSRRQDPPTDQDAGAGDLWTYQYANGIKVQMHDLRSSHNHGNMQTVPTKLTKKWSGFENTYKSRSSSIATTSSNATTAGKSGFLKGLFGRKKSTDTSSYSTAPRDYETADEASSFAPVRHLIRLHSGFPHILYQQNRNPFKDGKLQGYSERPFGCIIHPSVYLIMDVYARFGIELAMKPFAKDINRFRNEQHPNMRDPWLTLQTETSPQTSVKACRILVCGRTGVGKSTLINKVFGVPMTIESHMKQGDHNINEAFESEHHPGIIIHDSRGFQAGDTRELGQFQDFIKKRSGISNPKESLHAIWICMQTDTDRVVQTSENEIFKILAKYAAHIPIIIVGTKKDNFLNQQETVARRDLKKSGVSDWDALDNQSRERAEQNLEARREEVKEELRKIPNLNLDSIEFLHVSKDDDESIRRLVDQTLELITNDEARLRCIAAQVVDTEAKVKRAIDESIRLLRHGIRTSSVAAVTVVGSSISTPTISRILCDNILKCFGFPKIDPASVNNIMNKIIGWNLYGFLAQQIGQSVTLGTTVAVFCIFSLGGALPLVAALSLLEVPTAGRMIVKCACDLILILDRAFKHGGKFVTSKDIKLACHEYVATTLQGGWSKRRQVHAQVKGLIPMASKKFSAVRISVIKVGMEEIIENNRWSPSEVTNRTDSGLDLVTTPKLSLESLRDENELADLFTSDSA</sequence>
<dbReference type="Pfam" id="PF01926">
    <property type="entry name" value="MMR_HSR1"/>
    <property type="match status" value="1"/>
</dbReference>
<evidence type="ECO:0000259" key="3">
    <source>
        <dbReference type="Pfam" id="PF09994"/>
    </source>
</evidence>
<dbReference type="AlphaFoldDB" id="A0A074VSP6"/>
<dbReference type="GO" id="GO:0005525">
    <property type="term" value="F:GTP binding"/>
    <property type="evidence" value="ECO:0007669"/>
    <property type="project" value="InterPro"/>
</dbReference>
<dbReference type="RefSeq" id="XP_040880813.1">
    <property type="nucleotide sequence ID" value="XM_041027947.1"/>
</dbReference>
<organism evidence="4 5">
    <name type="scientific">Aureobasidium melanogenum (strain CBS 110374)</name>
    <name type="common">Aureobasidium pullulans var. melanogenum</name>
    <dbReference type="NCBI Taxonomy" id="1043003"/>
    <lineage>
        <taxon>Eukaryota</taxon>
        <taxon>Fungi</taxon>
        <taxon>Dikarya</taxon>
        <taxon>Ascomycota</taxon>
        <taxon>Pezizomycotina</taxon>
        <taxon>Dothideomycetes</taxon>
        <taxon>Dothideomycetidae</taxon>
        <taxon>Dothideales</taxon>
        <taxon>Saccotheciaceae</taxon>
        <taxon>Aureobasidium</taxon>
    </lineage>
</organism>
<keyword evidence="5" id="KW-1185">Reference proteome</keyword>
<keyword evidence="1" id="KW-0472">Membrane</keyword>
<dbReference type="Proteomes" id="UP000030672">
    <property type="component" value="Unassembled WGS sequence"/>
</dbReference>
<evidence type="ECO:0000259" key="2">
    <source>
        <dbReference type="Pfam" id="PF01926"/>
    </source>
</evidence>
<accession>A0A074VSP6</accession>
<name>A0A074VSP6_AURM1</name>
<evidence type="ECO:0000256" key="1">
    <source>
        <dbReference type="SAM" id="Phobius"/>
    </source>
</evidence>
<evidence type="ECO:0000313" key="4">
    <source>
        <dbReference type="EMBL" id="KEQ63790.1"/>
    </source>
</evidence>
<gene>
    <name evidence="4" type="ORF">M437DRAFT_83507</name>
</gene>
<dbReference type="Gene3D" id="3.40.50.300">
    <property type="entry name" value="P-loop containing nucleotide triphosphate hydrolases"/>
    <property type="match status" value="1"/>
</dbReference>
<dbReference type="SUPFAM" id="SSF53474">
    <property type="entry name" value="alpha/beta-Hydrolases"/>
    <property type="match status" value="1"/>
</dbReference>
<feature type="domain" description="G" evidence="2">
    <location>
        <begin position="512"/>
        <end position="637"/>
    </location>
</feature>
<dbReference type="InterPro" id="IPR029058">
    <property type="entry name" value="AB_hydrolase_fold"/>
</dbReference>
<dbReference type="EMBL" id="KL584830">
    <property type="protein sequence ID" value="KEQ63790.1"/>
    <property type="molecule type" value="Genomic_DNA"/>
</dbReference>
<reference evidence="4 5" key="1">
    <citation type="journal article" date="2014" name="BMC Genomics">
        <title>Genome sequencing of four Aureobasidium pullulans varieties: biotechnological potential, stress tolerance, and description of new species.</title>
        <authorList>
            <person name="Gostin Ar C."/>
            <person name="Ohm R.A."/>
            <person name="Kogej T."/>
            <person name="Sonjak S."/>
            <person name="Turk M."/>
            <person name="Zajc J."/>
            <person name="Zalar P."/>
            <person name="Grube M."/>
            <person name="Sun H."/>
            <person name="Han J."/>
            <person name="Sharma A."/>
            <person name="Chiniquy J."/>
            <person name="Ngan C.Y."/>
            <person name="Lipzen A."/>
            <person name="Barry K."/>
            <person name="Grigoriev I.V."/>
            <person name="Gunde-Cimerman N."/>
        </authorList>
    </citation>
    <scope>NUCLEOTIDE SEQUENCE [LARGE SCALE GENOMIC DNA]</scope>
    <source>
        <strain evidence="4 5">CBS 110374</strain>
    </source>
</reference>
<dbReference type="InterPro" id="IPR027417">
    <property type="entry name" value="P-loop_NTPase"/>
</dbReference>
<feature type="domain" description="T6SS Phospholipase effector Tle1-like catalytic" evidence="3">
    <location>
        <begin position="7"/>
        <end position="269"/>
    </location>
</feature>
<keyword evidence="1" id="KW-0812">Transmembrane</keyword>
<dbReference type="SUPFAM" id="SSF52540">
    <property type="entry name" value="P-loop containing nucleoside triphosphate hydrolases"/>
    <property type="match status" value="1"/>
</dbReference>